<feature type="coiled-coil region" evidence="1">
    <location>
        <begin position="338"/>
        <end position="365"/>
    </location>
</feature>
<dbReference type="Pfam" id="PF08376">
    <property type="entry name" value="NIT"/>
    <property type="match status" value="1"/>
</dbReference>
<keyword evidence="5" id="KW-1185">Reference proteome</keyword>
<dbReference type="Proteomes" id="UP000028878">
    <property type="component" value="Unassembled WGS sequence"/>
</dbReference>
<dbReference type="GO" id="GO:0003723">
    <property type="term" value="F:RNA binding"/>
    <property type="evidence" value="ECO:0007669"/>
    <property type="project" value="InterPro"/>
</dbReference>
<evidence type="ECO:0000313" key="4">
    <source>
        <dbReference type="EMBL" id="CDN87809.1"/>
    </source>
</evidence>
<dbReference type="Gene3D" id="1.10.10.10">
    <property type="entry name" value="Winged helix-like DNA-binding domain superfamily/Winged helix DNA-binding domain"/>
    <property type="match status" value="1"/>
</dbReference>
<organism evidence="4 5">
    <name type="scientific">Hydrogenophaga intermedia</name>
    <dbReference type="NCBI Taxonomy" id="65786"/>
    <lineage>
        <taxon>Bacteria</taxon>
        <taxon>Pseudomonadati</taxon>
        <taxon>Pseudomonadota</taxon>
        <taxon>Betaproteobacteria</taxon>
        <taxon>Burkholderiales</taxon>
        <taxon>Comamonadaceae</taxon>
        <taxon>Hydrogenophaga</taxon>
    </lineage>
</organism>
<dbReference type="SUPFAM" id="SSF52172">
    <property type="entry name" value="CheY-like"/>
    <property type="match status" value="1"/>
</dbReference>
<dbReference type="InterPro" id="IPR010910">
    <property type="entry name" value="Nitrate/nitrite_sensing_bac"/>
</dbReference>
<feature type="domain" description="ANTAR" evidence="3">
    <location>
        <begin position="348"/>
        <end position="409"/>
    </location>
</feature>
<proteinExistence type="predicted"/>
<evidence type="ECO:0000259" key="2">
    <source>
        <dbReference type="PROSITE" id="PS50906"/>
    </source>
</evidence>
<protein>
    <submittedName>
        <fullName evidence="4">Putative nitrate/nitrite-sensing protein</fullName>
    </submittedName>
</protein>
<sequence>MKTGLDFLLAAKRCEIDGLQRLAFTATLVDVTARLVHGLQRERGLTNLYLGSQGRSFAEARAAQVAASRQVEAEWRAQFERVDAGTAQAGHGARLFSRIAYVLQGLDGLDALRAQLDDRAWDTARATEAYVHLVAALLAVVFEAADSASDPEVSRRLVALFNFMQGKEFAGQERAAGAALFAQGQADAAGQQRLLHLIESQERCLELFESFAPTSARALWTAPHTSAPLAELERLRRVLYTATHGAALKPELSQTWFDVCSARMDAMKLVEDRLTADLRALCGEKIAHAQAELATYGALAAQPAPDPLSFYLAPADASAAAPPVGAQGFGLPLDRSVLELVHDQARRLQAMADELEAVRASLNERRIVERAKGLLMAHRQLSEPEAHKTLRQMAMNQNRRLVDVAEALLSMAEVLPPR</sequence>
<keyword evidence="1" id="KW-0175">Coiled coil</keyword>
<accession>A0A1L1PJ81</accession>
<dbReference type="EMBL" id="CCAE010000015">
    <property type="protein sequence ID" value="CDN87809.1"/>
    <property type="molecule type" value="Genomic_DNA"/>
</dbReference>
<dbReference type="PROSITE" id="PS50906">
    <property type="entry name" value="NIT"/>
    <property type="match status" value="1"/>
</dbReference>
<dbReference type="RefSeq" id="WP_009520170.1">
    <property type="nucleotide sequence ID" value="NZ_CCAE010000015.1"/>
</dbReference>
<reference evidence="5" key="1">
    <citation type="submission" date="2014-11" db="EMBL/GenBank/DDBJ databases">
        <title>Draft genome sequence of Hydrogenophaga intermedia S1.</title>
        <authorList>
            <person name="Gan H.M."/>
            <person name="Chew T.H."/>
            <person name="Stolz A."/>
        </authorList>
    </citation>
    <scope>NUCLEOTIDE SEQUENCE [LARGE SCALE GENOMIC DNA]</scope>
    <source>
        <strain evidence="5">S1</strain>
    </source>
</reference>
<dbReference type="Pfam" id="PF03861">
    <property type="entry name" value="ANTAR"/>
    <property type="match status" value="1"/>
</dbReference>
<gene>
    <name evidence="4" type="ORF">BN948_02236</name>
</gene>
<dbReference type="SMART" id="SM01012">
    <property type="entry name" value="ANTAR"/>
    <property type="match status" value="1"/>
</dbReference>
<dbReference type="InterPro" id="IPR011006">
    <property type="entry name" value="CheY-like_superfamily"/>
</dbReference>
<evidence type="ECO:0000259" key="3">
    <source>
        <dbReference type="PROSITE" id="PS50921"/>
    </source>
</evidence>
<dbReference type="InterPro" id="IPR005561">
    <property type="entry name" value="ANTAR"/>
</dbReference>
<dbReference type="InterPro" id="IPR013587">
    <property type="entry name" value="Nitrate/nitrite_sensing"/>
</dbReference>
<dbReference type="PROSITE" id="PS50921">
    <property type="entry name" value="ANTAR"/>
    <property type="match status" value="1"/>
</dbReference>
<dbReference type="InterPro" id="IPR036388">
    <property type="entry name" value="WH-like_DNA-bd_sf"/>
</dbReference>
<feature type="domain" description="NIT" evidence="2">
    <location>
        <begin position="30"/>
        <end position="285"/>
    </location>
</feature>
<evidence type="ECO:0000256" key="1">
    <source>
        <dbReference type="SAM" id="Coils"/>
    </source>
</evidence>
<dbReference type="AlphaFoldDB" id="A0A1L1PJ81"/>
<evidence type="ECO:0000313" key="5">
    <source>
        <dbReference type="Proteomes" id="UP000028878"/>
    </source>
</evidence>
<name>A0A1L1PJ81_HYDIT</name>